<reference evidence="2" key="1">
    <citation type="journal article" date="2023" name="Int. J. Syst. Evol. Microbiol.">
        <title>Mesoterricola silvestris gen. nov., sp. nov., Mesoterricola sediminis sp. nov., Geothrix oryzae sp. nov., Geothrix edaphica sp. nov., Geothrix rubra sp. nov., and Geothrix limicola sp. nov., six novel members of Acidobacteriota isolated from soils.</title>
        <authorList>
            <person name="Itoh H."/>
            <person name="Sugisawa Y."/>
            <person name="Mise K."/>
            <person name="Xu Z."/>
            <person name="Kuniyasu M."/>
            <person name="Ushijima N."/>
            <person name="Kawano K."/>
            <person name="Kobayashi E."/>
            <person name="Shiratori Y."/>
            <person name="Masuda Y."/>
            <person name="Senoo K."/>
        </authorList>
    </citation>
    <scope>NUCLEOTIDE SEQUENCE</scope>
    <source>
        <strain evidence="2">W786</strain>
    </source>
</reference>
<dbReference type="EMBL" id="AP027081">
    <property type="protein sequence ID" value="BDU78402.1"/>
    <property type="molecule type" value="Genomic_DNA"/>
</dbReference>
<dbReference type="Proteomes" id="UP001228113">
    <property type="component" value="Chromosome"/>
</dbReference>
<organism evidence="2 3">
    <name type="scientific">Mesoterricola sediminis</name>
    <dbReference type="NCBI Taxonomy" id="2927980"/>
    <lineage>
        <taxon>Bacteria</taxon>
        <taxon>Pseudomonadati</taxon>
        <taxon>Acidobacteriota</taxon>
        <taxon>Holophagae</taxon>
        <taxon>Holophagales</taxon>
        <taxon>Holophagaceae</taxon>
        <taxon>Mesoterricola</taxon>
    </lineage>
</organism>
<keyword evidence="3" id="KW-1185">Reference proteome</keyword>
<dbReference type="RefSeq" id="WP_243329114.1">
    <property type="nucleotide sequence ID" value="NZ_AP027081.1"/>
</dbReference>
<proteinExistence type="predicted"/>
<evidence type="ECO:0000313" key="3">
    <source>
        <dbReference type="Proteomes" id="UP001228113"/>
    </source>
</evidence>
<evidence type="ECO:0000313" key="2">
    <source>
        <dbReference type="EMBL" id="BDU78402.1"/>
    </source>
</evidence>
<evidence type="ECO:0000256" key="1">
    <source>
        <dbReference type="SAM" id="MobiDB-lite"/>
    </source>
</evidence>
<feature type="compositionally biased region" description="Basic and acidic residues" evidence="1">
    <location>
        <begin position="93"/>
        <end position="104"/>
    </location>
</feature>
<feature type="compositionally biased region" description="Pro residues" evidence="1">
    <location>
        <begin position="68"/>
        <end position="79"/>
    </location>
</feature>
<feature type="compositionally biased region" description="Low complexity" evidence="1">
    <location>
        <begin position="80"/>
        <end position="89"/>
    </location>
</feature>
<feature type="region of interest" description="Disordered" evidence="1">
    <location>
        <begin position="66"/>
        <end position="104"/>
    </location>
</feature>
<name>A0AA48GVJ1_9BACT</name>
<protein>
    <submittedName>
        <fullName evidence="2">Uncharacterized protein</fullName>
    </submittedName>
</protein>
<gene>
    <name evidence="2" type="ORF">METESE_33600</name>
</gene>
<dbReference type="AlphaFoldDB" id="A0AA48GVJ1"/>
<accession>A0AA48GVJ1</accession>
<dbReference type="KEGG" id="msea:METESE_33600"/>
<sequence length="104" mass="10766">MSAPLSQTSAPDRPASPARRWLCVLLLVVLGTFLAAAGRDHCHDGGHQASAPHLLCVDDCAPAVIPAAPAPPPRDPQPEAPFTEAAPAAVRSLDLEPEKAPPRA</sequence>